<name>A0A9P8SE83_9HYPO</name>
<gene>
    <name evidence="2" type="ORF">HRG_11262</name>
</gene>
<dbReference type="RefSeq" id="XP_044715285.1">
    <property type="nucleotide sequence ID" value="XM_044869732.1"/>
</dbReference>
<feature type="compositionally biased region" description="Basic and acidic residues" evidence="1">
    <location>
        <begin position="70"/>
        <end position="81"/>
    </location>
</feature>
<feature type="region of interest" description="Disordered" evidence="1">
    <location>
        <begin position="61"/>
        <end position="81"/>
    </location>
</feature>
<evidence type="ECO:0000256" key="1">
    <source>
        <dbReference type="SAM" id="MobiDB-lite"/>
    </source>
</evidence>
<protein>
    <submittedName>
        <fullName evidence="2">Uncharacterized protein</fullName>
    </submittedName>
</protein>
<feature type="region of interest" description="Disordered" evidence="1">
    <location>
        <begin position="1"/>
        <end position="41"/>
    </location>
</feature>
<dbReference type="AlphaFoldDB" id="A0A9P8SE83"/>
<proteinExistence type="predicted"/>
<dbReference type="Proteomes" id="UP000824596">
    <property type="component" value="Unassembled WGS sequence"/>
</dbReference>
<feature type="compositionally biased region" description="Polar residues" evidence="1">
    <location>
        <begin position="12"/>
        <end position="25"/>
    </location>
</feature>
<dbReference type="EMBL" id="JAIZPD010000019">
    <property type="protein sequence ID" value="KAH0957771.1"/>
    <property type="molecule type" value="Genomic_DNA"/>
</dbReference>
<comment type="caution">
    <text evidence="2">The sequence shown here is derived from an EMBL/GenBank/DDBJ whole genome shotgun (WGS) entry which is preliminary data.</text>
</comment>
<organism evidence="2 3">
    <name type="scientific">Hirsutella rhossiliensis</name>
    <dbReference type="NCBI Taxonomy" id="111463"/>
    <lineage>
        <taxon>Eukaryota</taxon>
        <taxon>Fungi</taxon>
        <taxon>Dikarya</taxon>
        <taxon>Ascomycota</taxon>
        <taxon>Pezizomycotina</taxon>
        <taxon>Sordariomycetes</taxon>
        <taxon>Hypocreomycetidae</taxon>
        <taxon>Hypocreales</taxon>
        <taxon>Ophiocordycipitaceae</taxon>
        <taxon>Hirsutella</taxon>
    </lineage>
</organism>
<accession>A0A9P8SE83</accession>
<evidence type="ECO:0000313" key="3">
    <source>
        <dbReference type="Proteomes" id="UP000824596"/>
    </source>
</evidence>
<dbReference type="GeneID" id="68360390"/>
<keyword evidence="3" id="KW-1185">Reference proteome</keyword>
<sequence>MSQPEFPPFGSSACSKGSSVTQEQASLHADATTAAQQPHFQDDGENDFVIYHADRVSFSTAGESNIDSGRNPKTESIEETIRPQSKDLCGSFRPSSEVQLEIPTVVFQTIVFGIMRGLGKEIEGNTEAAGEFAQKCSSEQSHLDLQAIAQFMGQLGSPSTLGGDPPYLVAEYIEISYRYRLYENGCFDPIETEGAFVSALTKRMAIRGYEVLDTLADWERFLASSCTPCVVRLQGLSNIQDVHSMKAGAVKRIIVGPCFPPYLHFAYFGFYNRLEGKNDVDDSPDARVQPNQFSEYHFRFGPEPANVRSRDVPMSPGKDRTMFNMPNRDLAPEPFLSFARREFLKPLCKAELIQLITAMGRMTRYPQRAHDVILDGPIQNDYLEDFHIFLTQGYPTNGLDVVDQAVRATLRLVVMGNPGDPEVMKITQASTQTGHHQLSQPVDETLSDYMKLRLEAWSGSDPIHARAMAKLRTV</sequence>
<evidence type="ECO:0000313" key="2">
    <source>
        <dbReference type="EMBL" id="KAH0957771.1"/>
    </source>
</evidence>
<reference evidence="2" key="1">
    <citation type="submission" date="2021-09" db="EMBL/GenBank/DDBJ databases">
        <title>A high-quality genome of the endoparasitic fungus Hirsutella rhossiliensis with a comparison of Hirsutella genomes reveals transposable elements contributing to genome size variation.</title>
        <authorList>
            <person name="Lin R."/>
            <person name="Jiao Y."/>
            <person name="Sun X."/>
            <person name="Ling J."/>
            <person name="Xie B."/>
            <person name="Cheng X."/>
        </authorList>
    </citation>
    <scope>NUCLEOTIDE SEQUENCE</scope>
    <source>
        <strain evidence="2">HR02</strain>
    </source>
</reference>